<gene>
    <name evidence="2" type="ORF">B0O95_11296</name>
</gene>
<dbReference type="EMBL" id="PRDW01000012">
    <property type="protein sequence ID" value="PPB82919.1"/>
    <property type="molecule type" value="Genomic_DNA"/>
</dbReference>
<name>A0A2P5K866_9BURK</name>
<dbReference type="Proteomes" id="UP000243096">
    <property type="component" value="Unassembled WGS sequence"/>
</dbReference>
<evidence type="ECO:0000313" key="3">
    <source>
        <dbReference type="Proteomes" id="UP000243096"/>
    </source>
</evidence>
<dbReference type="OrthoDB" id="9927344at2"/>
<keyword evidence="3" id="KW-1185">Reference proteome</keyword>
<evidence type="ECO:0000256" key="1">
    <source>
        <dbReference type="SAM" id="MobiDB-lite"/>
    </source>
</evidence>
<protein>
    <submittedName>
        <fullName evidence="2">Uncharacterized protein</fullName>
    </submittedName>
</protein>
<dbReference type="AlphaFoldDB" id="A0A2P5K866"/>
<proteinExistence type="predicted"/>
<evidence type="ECO:0000313" key="2">
    <source>
        <dbReference type="EMBL" id="PPB82919.1"/>
    </source>
</evidence>
<organism evidence="2 3">
    <name type="scientific">Mycetohabitans endofungorum</name>
    <dbReference type="NCBI Taxonomy" id="417203"/>
    <lineage>
        <taxon>Bacteria</taxon>
        <taxon>Pseudomonadati</taxon>
        <taxon>Pseudomonadota</taxon>
        <taxon>Betaproteobacteria</taxon>
        <taxon>Burkholderiales</taxon>
        <taxon>Burkholderiaceae</taxon>
        <taxon>Mycetohabitans</taxon>
    </lineage>
</organism>
<dbReference type="RefSeq" id="WP_158249493.1">
    <property type="nucleotide sequence ID" value="NZ_CP062179.1"/>
</dbReference>
<feature type="region of interest" description="Disordered" evidence="1">
    <location>
        <begin position="26"/>
        <end position="49"/>
    </location>
</feature>
<feature type="compositionally biased region" description="Polar residues" evidence="1">
    <location>
        <begin position="39"/>
        <end position="49"/>
    </location>
</feature>
<sequence length="49" mass="5037">MKRHVVYLLFATFMAALTTGIEGCKRADNSGATPGGTGSTDRPASGASY</sequence>
<reference evidence="2 3" key="1">
    <citation type="submission" date="2018-01" db="EMBL/GenBank/DDBJ databases">
        <title>Genomic Encyclopedia of Type Strains, Phase III (KMG-III): the genomes of soil and plant-associated and newly described type strains.</title>
        <authorList>
            <person name="Whitman W."/>
        </authorList>
    </citation>
    <scope>NUCLEOTIDE SEQUENCE [LARGE SCALE GENOMIC DNA]</scope>
    <source>
        <strain evidence="2 3">HKI456</strain>
    </source>
</reference>
<comment type="caution">
    <text evidence="2">The sequence shown here is derived from an EMBL/GenBank/DDBJ whole genome shotgun (WGS) entry which is preliminary data.</text>
</comment>
<accession>A0A2P5K866</accession>